<feature type="transmembrane region" description="Helical" evidence="2">
    <location>
        <begin position="227"/>
        <end position="250"/>
    </location>
</feature>
<feature type="transmembrane region" description="Helical" evidence="2">
    <location>
        <begin position="394"/>
        <end position="411"/>
    </location>
</feature>
<dbReference type="PANTHER" id="PTHR23028">
    <property type="entry name" value="ACETYLTRANSFERASE"/>
    <property type="match status" value="1"/>
</dbReference>
<feature type="transmembrane region" description="Helical" evidence="2">
    <location>
        <begin position="323"/>
        <end position="344"/>
    </location>
</feature>
<organism evidence="5 6">
    <name type="scientific">Actinoalloteichus fjordicus</name>
    <dbReference type="NCBI Taxonomy" id="1612552"/>
    <lineage>
        <taxon>Bacteria</taxon>
        <taxon>Bacillati</taxon>
        <taxon>Actinomycetota</taxon>
        <taxon>Actinomycetes</taxon>
        <taxon>Pseudonocardiales</taxon>
        <taxon>Pseudonocardiaceae</taxon>
        <taxon>Actinoalloteichus</taxon>
    </lineage>
</organism>
<accession>A0AAC9PRD1</accession>
<feature type="transmembrane region" description="Helical" evidence="2">
    <location>
        <begin position="105"/>
        <end position="124"/>
    </location>
</feature>
<keyword evidence="5" id="KW-0808">Transferase</keyword>
<dbReference type="Pfam" id="PF19040">
    <property type="entry name" value="SGNH"/>
    <property type="match status" value="1"/>
</dbReference>
<feature type="transmembrane region" description="Helical" evidence="2">
    <location>
        <begin position="201"/>
        <end position="221"/>
    </location>
</feature>
<evidence type="ECO:0000259" key="3">
    <source>
        <dbReference type="Pfam" id="PF01757"/>
    </source>
</evidence>
<evidence type="ECO:0000259" key="4">
    <source>
        <dbReference type="Pfam" id="PF19040"/>
    </source>
</evidence>
<dbReference type="GO" id="GO:0016020">
    <property type="term" value="C:membrane"/>
    <property type="evidence" value="ECO:0007669"/>
    <property type="project" value="TreeGrafter"/>
</dbReference>
<dbReference type="AlphaFoldDB" id="A0AAC9PRD1"/>
<dbReference type="PANTHER" id="PTHR23028:SF53">
    <property type="entry name" value="ACYL_TRANSF_3 DOMAIN-CONTAINING PROTEIN"/>
    <property type="match status" value="1"/>
</dbReference>
<sequence length="698" mass="76679">MATLSLTSTAEGSDSIVRSTSPPVTGSHLVAPPVVRKYRPELQGLRAVASLLVVVYHIWLGRVSGGVDVFFLISGFLITGQLVRSVERSGGIQFRPLWGRMIKRLFPAALTVLAVVTAASFLLLPTNRWFQTIREIIASALYLENWQLAADSVDYLAQSNAVSPVQHYWSLSIQGQFYIVWPLLVLLVIGVAKVSGNRFRLTLLGTLFAVFTASLIFSVISTADDQAFAYFNSLTRVWEFALGGLLMLGIDHINLPKLARVLLGWFGIIALVACGLVLQVSSVFPGYMALWPTGAALLVILAGASGTRLGVDWILSSRPLEYLGNISYALYLWHWPVLVFYLLLREPVDGVGLAGGAFIIGVSVVLSVLTYHLVENPLRRSAVGTRTPWAGYRFGLVLLIPVLAAAGTWQYTAVQRAGAYEGVMDDPDYPGAVSLTPDFTYWGEDDVVPAPPFINLSDDAVQIDRDNCQTSPHYEELRVCQNSIDGPAERHIVVVGDSHAEQWVTALYLMAEDRGWRISSMYKGACPFSVVSETFPSNEDCVEWNAAAAAQTIDLNPDLVFTTATREVRVGLTEETPQGYLEQWRKLEAAGIPVIAMRDNPRYDYKPSECVENAGVDAAECSVPRAELLAERAPYDFMPDVPSNVSFLDFSDYLCVEDTCPPVIGNVLVYLDENHISASYMASMTPMLEEAILDVTQW</sequence>
<dbReference type="InterPro" id="IPR050879">
    <property type="entry name" value="Acyltransferase_3"/>
</dbReference>
<gene>
    <name evidence="5" type="ORF">UA74_10670</name>
</gene>
<dbReference type="GO" id="GO:0016747">
    <property type="term" value="F:acyltransferase activity, transferring groups other than amino-acyl groups"/>
    <property type="evidence" value="ECO:0007669"/>
    <property type="project" value="InterPro"/>
</dbReference>
<dbReference type="Proteomes" id="UP000185511">
    <property type="component" value="Chromosome"/>
</dbReference>
<keyword evidence="5" id="KW-0012">Acyltransferase</keyword>
<dbReference type="KEGG" id="acad:UA74_10670"/>
<feature type="domain" description="Acyltransferase 3" evidence="3">
    <location>
        <begin position="41"/>
        <end position="371"/>
    </location>
</feature>
<feature type="transmembrane region" description="Helical" evidence="2">
    <location>
        <begin position="262"/>
        <end position="284"/>
    </location>
</feature>
<protein>
    <submittedName>
        <fullName evidence="5">Acyltransferase</fullName>
    </submittedName>
</protein>
<feature type="region of interest" description="Disordered" evidence="1">
    <location>
        <begin position="1"/>
        <end position="24"/>
    </location>
</feature>
<dbReference type="InterPro" id="IPR043968">
    <property type="entry name" value="SGNH"/>
</dbReference>
<keyword evidence="2" id="KW-1133">Transmembrane helix</keyword>
<dbReference type="InterPro" id="IPR002656">
    <property type="entry name" value="Acyl_transf_3_dom"/>
</dbReference>
<feature type="transmembrane region" description="Helical" evidence="2">
    <location>
        <begin position="66"/>
        <end position="84"/>
    </location>
</feature>
<keyword evidence="2" id="KW-0812">Transmembrane</keyword>
<feature type="transmembrane region" description="Helical" evidence="2">
    <location>
        <begin position="350"/>
        <end position="374"/>
    </location>
</feature>
<feature type="transmembrane region" description="Helical" evidence="2">
    <location>
        <begin position="175"/>
        <end position="194"/>
    </location>
</feature>
<evidence type="ECO:0000313" key="6">
    <source>
        <dbReference type="Proteomes" id="UP000185511"/>
    </source>
</evidence>
<evidence type="ECO:0000256" key="1">
    <source>
        <dbReference type="SAM" id="MobiDB-lite"/>
    </source>
</evidence>
<keyword evidence="2" id="KW-0472">Membrane</keyword>
<feature type="domain" description="SGNH" evidence="4">
    <location>
        <begin position="476"/>
        <end position="689"/>
    </location>
</feature>
<dbReference type="Pfam" id="PF01757">
    <property type="entry name" value="Acyl_transf_3"/>
    <property type="match status" value="1"/>
</dbReference>
<dbReference type="GO" id="GO:0009103">
    <property type="term" value="P:lipopolysaccharide biosynthetic process"/>
    <property type="evidence" value="ECO:0007669"/>
    <property type="project" value="TreeGrafter"/>
</dbReference>
<name>A0AAC9PRD1_9PSEU</name>
<proteinExistence type="predicted"/>
<dbReference type="EMBL" id="CP016076">
    <property type="protein sequence ID" value="APU14194.1"/>
    <property type="molecule type" value="Genomic_DNA"/>
</dbReference>
<reference evidence="6" key="1">
    <citation type="submission" date="2016-06" db="EMBL/GenBank/DDBJ databases">
        <title>Complete genome sequence of Actinoalloteichus fjordicus DSM 46855 (=ADI127-17), type strain of the new species Actinoalloteichus fjordicus.</title>
        <authorList>
            <person name="Ruckert C."/>
            <person name="Nouioui I."/>
            <person name="Willmese J."/>
            <person name="van Wezel G."/>
            <person name="Klenk H.-P."/>
            <person name="Kalinowski J."/>
            <person name="Zotchev S.B."/>
        </authorList>
    </citation>
    <scope>NUCLEOTIDE SEQUENCE [LARGE SCALE GENOMIC DNA]</scope>
    <source>
        <strain evidence="6">ADI127-7</strain>
    </source>
</reference>
<evidence type="ECO:0000256" key="2">
    <source>
        <dbReference type="SAM" id="Phobius"/>
    </source>
</evidence>
<keyword evidence="6" id="KW-1185">Reference proteome</keyword>
<feature type="transmembrane region" description="Helical" evidence="2">
    <location>
        <begin position="290"/>
        <end position="311"/>
    </location>
</feature>
<evidence type="ECO:0000313" key="5">
    <source>
        <dbReference type="EMBL" id="APU14194.1"/>
    </source>
</evidence>